<name>A0A915YAD4_9BACT</name>
<dbReference type="AlphaFoldDB" id="A0A915YAD4"/>
<keyword evidence="2" id="KW-1185">Reference proteome</keyword>
<evidence type="ECO:0000313" key="1">
    <source>
        <dbReference type="EMBL" id="BDS09467.1"/>
    </source>
</evidence>
<organism evidence="1 2">
    <name type="scientific">Aureispira anguillae</name>
    <dbReference type="NCBI Taxonomy" id="2864201"/>
    <lineage>
        <taxon>Bacteria</taxon>
        <taxon>Pseudomonadati</taxon>
        <taxon>Bacteroidota</taxon>
        <taxon>Saprospiria</taxon>
        <taxon>Saprospirales</taxon>
        <taxon>Saprospiraceae</taxon>
        <taxon>Aureispira</taxon>
    </lineage>
</organism>
<accession>A0A915YAD4</accession>
<dbReference type="KEGG" id="aup:AsAng_0001650"/>
<gene>
    <name evidence="1" type="ORF">AsAng_0001650</name>
</gene>
<reference evidence="1" key="1">
    <citation type="submission" date="2022-09" db="EMBL/GenBank/DDBJ databases">
        <title>Aureispira anguillicida sp. nov., isolated from Leptocephalus of Japanese eel Anguilla japonica.</title>
        <authorList>
            <person name="Yuasa K."/>
            <person name="Mekata T."/>
            <person name="Ikunari K."/>
        </authorList>
    </citation>
    <scope>NUCLEOTIDE SEQUENCE</scope>
    <source>
        <strain evidence="1">EL160426</strain>
    </source>
</reference>
<proteinExistence type="predicted"/>
<evidence type="ECO:0000313" key="2">
    <source>
        <dbReference type="Proteomes" id="UP001060919"/>
    </source>
</evidence>
<dbReference type="Proteomes" id="UP001060919">
    <property type="component" value="Chromosome"/>
</dbReference>
<sequence length="36" mass="4250">MDFFCAKKNKIILINRWLGVGFEFGCLLIEFNRISI</sequence>
<dbReference type="EMBL" id="AP026867">
    <property type="protein sequence ID" value="BDS09467.1"/>
    <property type="molecule type" value="Genomic_DNA"/>
</dbReference>
<protein>
    <submittedName>
        <fullName evidence="1">Uncharacterized protein</fullName>
    </submittedName>
</protein>